<accession>A0A8S5RBF8</accession>
<reference evidence="1" key="1">
    <citation type="journal article" date="2021" name="Proc. Natl. Acad. Sci. U.S.A.">
        <title>A Catalog of Tens of Thousands of Viruses from Human Metagenomes Reveals Hidden Associations with Chronic Diseases.</title>
        <authorList>
            <person name="Tisza M.J."/>
            <person name="Buck C.B."/>
        </authorList>
    </citation>
    <scope>NUCLEOTIDE SEQUENCE</scope>
    <source>
        <strain evidence="1">CtmTa7</strain>
    </source>
</reference>
<name>A0A8S5RBF8_9VIRU</name>
<sequence>MTVQDFIYKGNVRIISIPKRELLPASIYPELIGRIGRVIRISGNNVGIMIDNKHNNWSQYGCFWFDPECLEFVR</sequence>
<protein>
    <submittedName>
        <fullName evidence="1">Uncharacterized protein</fullName>
    </submittedName>
</protein>
<dbReference type="EMBL" id="BK059091">
    <property type="protein sequence ID" value="DAE28687.1"/>
    <property type="molecule type" value="Genomic_DNA"/>
</dbReference>
<organism evidence="1">
    <name type="scientific">virus sp. ctmTa7</name>
    <dbReference type="NCBI Taxonomy" id="2828255"/>
    <lineage>
        <taxon>Viruses</taxon>
    </lineage>
</organism>
<proteinExistence type="predicted"/>
<evidence type="ECO:0000313" key="1">
    <source>
        <dbReference type="EMBL" id="DAE28687.1"/>
    </source>
</evidence>